<dbReference type="Proteomes" id="UP001196509">
    <property type="component" value="Unassembled WGS sequence"/>
</dbReference>
<organism evidence="2 3">
    <name type="scientific">Flavimaribacter sediminis</name>
    <dbReference type="NCBI Taxonomy" id="2865987"/>
    <lineage>
        <taxon>Bacteria</taxon>
        <taxon>Pseudomonadati</taxon>
        <taxon>Pseudomonadota</taxon>
        <taxon>Alphaproteobacteria</taxon>
        <taxon>Hyphomicrobiales</taxon>
        <taxon>Rhizobiaceae</taxon>
        <taxon>Flavimaribacter</taxon>
    </lineage>
</organism>
<dbReference type="EMBL" id="JAICBX010000002">
    <property type="protein sequence ID" value="MBW8638638.1"/>
    <property type="molecule type" value="Genomic_DNA"/>
</dbReference>
<gene>
    <name evidence="2" type="ORF">K1W69_15690</name>
</gene>
<feature type="compositionally biased region" description="Basic and acidic residues" evidence="1">
    <location>
        <begin position="38"/>
        <end position="47"/>
    </location>
</feature>
<keyword evidence="3" id="KW-1185">Reference proteome</keyword>
<evidence type="ECO:0000313" key="2">
    <source>
        <dbReference type="EMBL" id="MBW8638638.1"/>
    </source>
</evidence>
<dbReference type="RefSeq" id="WP_220229240.1">
    <property type="nucleotide sequence ID" value="NZ_JAICBX010000002.1"/>
</dbReference>
<protein>
    <submittedName>
        <fullName evidence="2">Uncharacterized protein</fullName>
    </submittedName>
</protein>
<name>A0AAE2ZQI5_9HYPH</name>
<comment type="caution">
    <text evidence="2">The sequence shown here is derived from an EMBL/GenBank/DDBJ whole genome shotgun (WGS) entry which is preliminary data.</text>
</comment>
<evidence type="ECO:0000256" key="1">
    <source>
        <dbReference type="SAM" id="MobiDB-lite"/>
    </source>
</evidence>
<evidence type="ECO:0000313" key="3">
    <source>
        <dbReference type="Proteomes" id="UP001196509"/>
    </source>
</evidence>
<sequence length="47" mass="4913">MPEHDENISEANKKLRNGEKTGEKAKNGKSIPSGGKGAADKSSGEDD</sequence>
<accession>A0AAE2ZQI5</accession>
<dbReference type="AlphaFoldDB" id="A0AAE2ZQI5"/>
<proteinExistence type="predicted"/>
<feature type="compositionally biased region" description="Basic and acidic residues" evidence="1">
    <location>
        <begin position="1"/>
        <end position="26"/>
    </location>
</feature>
<feature type="region of interest" description="Disordered" evidence="1">
    <location>
        <begin position="1"/>
        <end position="47"/>
    </location>
</feature>
<reference evidence="2" key="1">
    <citation type="submission" date="2021-08" db="EMBL/GenBank/DDBJ databases">
        <title>Hoeflea bacterium WL0058 sp. nov., isolated from the sediment.</title>
        <authorList>
            <person name="Wang L."/>
            <person name="Zhang D."/>
        </authorList>
    </citation>
    <scope>NUCLEOTIDE SEQUENCE</scope>
    <source>
        <strain evidence="2">WL0058</strain>
    </source>
</reference>